<gene>
    <name evidence="9" type="primary">putP_5</name>
    <name evidence="9" type="ORF">BN990_04017</name>
</gene>
<feature type="transmembrane region" description="Helical" evidence="8">
    <location>
        <begin position="192"/>
        <end position="213"/>
    </location>
</feature>
<name>A0A024QGG3_9BACI</name>
<dbReference type="PROSITE" id="PS50283">
    <property type="entry name" value="NA_SOLUT_SYMP_3"/>
    <property type="match status" value="1"/>
</dbReference>
<dbReference type="PANTHER" id="PTHR48086">
    <property type="entry name" value="SODIUM/PROLINE SYMPORTER-RELATED"/>
    <property type="match status" value="1"/>
</dbReference>
<keyword evidence="10" id="KW-1185">Reference proteome</keyword>
<evidence type="ECO:0000256" key="1">
    <source>
        <dbReference type="ARBA" id="ARBA00004141"/>
    </source>
</evidence>
<evidence type="ECO:0000256" key="8">
    <source>
        <dbReference type="SAM" id="Phobius"/>
    </source>
</evidence>
<accession>A0A024QGG3</accession>
<protein>
    <submittedName>
        <fullName evidence="9">Propionate transporter</fullName>
    </submittedName>
</protein>
<feature type="transmembrane region" description="Helical" evidence="8">
    <location>
        <begin position="52"/>
        <end position="72"/>
    </location>
</feature>
<dbReference type="CDD" id="cd10322">
    <property type="entry name" value="SLC5sbd"/>
    <property type="match status" value="1"/>
</dbReference>
<feature type="transmembrane region" description="Helical" evidence="8">
    <location>
        <begin position="84"/>
        <end position="101"/>
    </location>
</feature>
<feature type="transmembrane region" description="Helical" evidence="8">
    <location>
        <begin position="133"/>
        <end position="155"/>
    </location>
</feature>
<keyword evidence="6 8" id="KW-0472">Membrane</keyword>
<sequence length="482" mass="53179">MIYMFTEQERFMLSIIVVVYFCLLFVFSLYINQRKIKTYEDYNVAGRSVSMFPIVLTFVGTAIGGSILLGFMENGYRLGMGQHWLNAGILITGIITASFLVKKIRQIGEKHHMVTLGDFTALRYGEGARIPTVISVLLAYCAITGMQFVAIATILNLTLGLSMTVGIIISWLLLTAKTYFGGLKSVVWQDAVHGTIQTIGIVVLFIVILWVSGDWEGIAANAIEMGESASLSVMNISVSEVLVYLFTIGGYQFVRQDLWQRFWAAKDYKTAMYGYWISIMLAFLIGVMVIVIGVLTKYGLQMTTIAPSLVYYESIGAVFQFPLVAIMIIALMATIISCADSFFMAASSSIINDIIKPRMNHASEQKMLKYSRYSVIFVSIIALFLALYMPQLVVLWVIGTAMLVSGLLAPAVIGLFWKGATQTAGISAMWIGLCLAVVWQLAGHPFGIHPVFIGLPLSTLTLIFVSWLTKADAASNIWTEAK</sequence>
<dbReference type="PANTHER" id="PTHR48086:SF7">
    <property type="entry name" value="SODIUM-SOLUTE SYMPORTER-RELATED"/>
    <property type="match status" value="1"/>
</dbReference>
<dbReference type="Pfam" id="PF00474">
    <property type="entry name" value="SSF"/>
    <property type="match status" value="1"/>
</dbReference>
<dbReference type="GO" id="GO:0022857">
    <property type="term" value="F:transmembrane transporter activity"/>
    <property type="evidence" value="ECO:0007669"/>
    <property type="project" value="InterPro"/>
</dbReference>
<evidence type="ECO:0000313" key="9">
    <source>
        <dbReference type="EMBL" id="CDQ41643.1"/>
    </source>
</evidence>
<feature type="transmembrane region" description="Helical" evidence="8">
    <location>
        <begin position="275"/>
        <end position="298"/>
    </location>
</feature>
<feature type="transmembrane region" description="Helical" evidence="8">
    <location>
        <begin position="395"/>
        <end position="417"/>
    </location>
</feature>
<keyword evidence="5 8" id="KW-1133">Transmembrane helix</keyword>
<evidence type="ECO:0000256" key="5">
    <source>
        <dbReference type="ARBA" id="ARBA00022989"/>
    </source>
</evidence>
<dbReference type="GO" id="GO:0005886">
    <property type="term" value="C:plasma membrane"/>
    <property type="evidence" value="ECO:0007669"/>
    <property type="project" value="TreeGrafter"/>
</dbReference>
<dbReference type="EMBL" id="CCDP010000003">
    <property type="protein sequence ID" value="CDQ41643.1"/>
    <property type="molecule type" value="Genomic_DNA"/>
</dbReference>
<feature type="transmembrane region" description="Helical" evidence="8">
    <location>
        <begin position="233"/>
        <end position="254"/>
    </location>
</feature>
<keyword evidence="4 8" id="KW-0812">Transmembrane</keyword>
<evidence type="ECO:0000256" key="3">
    <source>
        <dbReference type="ARBA" id="ARBA00022448"/>
    </source>
</evidence>
<evidence type="ECO:0000256" key="7">
    <source>
        <dbReference type="RuleBase" id="RU362091"/>
    </source>
</evidence>
<comment type="similarity">
    <text evidence="2 7">Belongs to the sodium:solute symporter (SSF) (TC 2.A.21) family.</text>
</comment>
<feature type="transmembrane region" description="Helical" evidence="8">
    <location>
        <begin position="12"/>
        <end position="31"/>
    </location>
</feature>
<evidence type="ECO:0000256" key="2">
    <source>
        <dbReference type="ARBA" id="ARBA00006434"/>
    </source>
</evidence>
<dbReference type="Proteomes" id="UP000028875">
    <property type="component" value="Unassembled WGS sequence"/>
</dbReference>
<dbReference type="InterPro" id="IPR050277">
    <property type="entry name" value="Sodium:Solute_Symporter"/>
</dbReference>
<dbReference type="eggNOG" id="COG0591">
    <property type="taxonomic scope" value="Bacteria"/>
</dbReference>
<comment type="subcellular location">
    <subcellularLocation>
        <location evidence="1">Membrane</location>
        <topology evidence="1">Multi-pass membrane protein</topology>
    </subcellularLocation>
</comment>
<organism evidence="9 10">
    <name type="scientific">Virgibacillus massiliensis</name>
    <dbReference type="NCBI Taxonomy" id="1462526"/>
    <lineage>
        <taxon>Bacteria</taxon>
        <taxon>Bacillati</taxon>
        <taxon>Bacillota</taxon>
        <taxon>Bacilli</taxon>
        <taxon>Bacillales</taxon>
        <taxon>Bacillaceae</taxon>
        <taxon>Virgibacillus</taxon>
    </lineage>
</organism>
<dbReference type="AlphaFoldDB" id="A0A024QGG3"/>
<keyword evidence="3" id="KW-0813">Transport</keyword>
<dbReference type="InterPro" id="IPR038377">
    <property type="entry name" value="Na/Glc_symporter_sf"/>
</dbReference>
<feature type="transmembrane region" description="Helical" evidence="8">
    <location>
        <begin position="318"/>
        <end position="351"/>
    </location>
</feature>
<comment type="caution">
    <text evidence="9">The sequence shown here is derived from an EMBL/GenBank/DDBJ whole genome shotgun (WGS) entry which is preliminary data.</text>
</comment>
<feature type="transmembrane region" description="Helical" evidence="8">
    <location>
        <begin position="448"/>
        <end position="468"/>
    </location>
</feature>
<reference evidence="9 10" key="1">
    <citation type="submission" date="2014-03" db="EMBL/GenBank/DDBJ databases">
        <authorList>
            <person name="Urmite Genomes U."/>
        </authorList>
    </citation>
    <scope>NUCLEOTIDE SEQUENCE [LARGE SCALE GENOMIC DNA]</scope>
    <source>
        <strain evidence="9 10">Vm-5</strain>
    </source>
</reference>
<dbReference type="InterPro" id="IPR001734">
    <property type="entry name" value="Na/solute_symporter"/>
</dbReference>
<feature type="transmembrane region" description="Helical" evidence="8">
    <location>
        <begin position="372"/>
        <end position="389"/>
    </location>
</feature>
<feature type="transmembrane region" description="Helical" evidence="8">
    <location>
        <begin position="161"/>
        <end position="180"/>
    </location>
</feature>
<evidence type="ECO:0000313" key="10">
    <source>
        <dbReference type="Proteomes" id="UP000028875"/>
    </source>
</evidence>
<reference evidence="10" key="2">
    <citation type="submission" date="2014-05" db="EMBL/GenBank/DDBJ databases">
        <title>Draft genome sequence of Virgibacillus massiliensis Vm-5.</title>
        <authorList>
            <person name="Khelaifia S."/>
            <person name="Croce O."/>
            <person name="Lagier J.C."/>
            <person name="Raoult D."/>
        </authorList>
    </citation>
    <scope>NUCLEOTIDE SEQUENCE [LARGE SCALE GENOMIC DNA]</scope>
    <source>
        <strain evidence="10">Vm-5</strain>
    </source>
</reference>
<evidence type="ECO:0000256" key="6">
    <source>
        <dbReference type="ARBA" id="ARBA00023136"/>
    </source>
</evidence>
<feature type="transmembrane region" description="Helical" evidence="8">
    <location>
        <begin position="424"/>
        <end position="442"/>
    </location>
</feature>
<evidence type="ECO:0000256" key="4">
    <source>
        <dbReference type="ARBA" id="ARBA00022692"/>
    </source>
</evidence>
<proteinExistence type="inferred from homology"/>
<dbReference type="STRING" id="1462526.BN990_04017"/>
<dbReference type="Gene3D" id="1.20.1730.10">
    <property type="entry name" value="Sodium/glucose cotransporter"/>
    <property type="match status" value="1"/>
</dbReference>